<comment type="caution">
    <text evidence="2">The sequence shown here is derived from an EMBL/GenBank/DDBJ whole genome shotgun (WGS) entry which is preliminary data.</text>
</comment>
<dbReference type="Gene3D" id="3.40.50.1110">
    <property type="entry name" value="SGNH hydrolase"/>
    <property type="match status" value="1"/>
</dbReference>
<keyword evidence="3" id="KW-1185">Reference proteome</keyword>
<dbReference type="InterPro" id="IPR011990">
    <property type="entry name" value="TPR-like_helical_dom_sf"/>
</dbReference>
<dbReference type="Proteomes" id="UP001216907">
    <property type="component" value="Unassembled WGS sequence"/>
</dbReference>
<dbReference type="InterPro" id="IPR036514">
    <property type="entry name" value="SGNH_hydro_sf"/>
</dbReference>
<dbReference type="EMBL" id="JARRAG010000002">
    <property type="protein sequence ID" value="MDG3005767.1"/>
    <property type="molecule type" value="Genomic_DNA"/>
</dbReference>
<sequence length="606" mass="65945">MDTHLPASDDPAAPATRRSLRSYALLTIALAATVLIGIVTTFFVVDHTPIWVYWAIGLGFLWVVDFAYAIALVSSLAALPLVILGLKRSPRRRAWMRLGLLAGSVLIGAVVLEGASVLILARQGRTSVMPAGGTESSRGERLIRGRIPDAVEEVELPTTFPDQEDRVSIAVVGESSAAGVPYDRWLSIGKVVAWGLGQAIPGRKFQPEVLAQSGETLELQHQNLASLKHRPDVLIVYCGHNEFSARIPHKRDLAYYADADEPGPVAALATNALAWSSFHALVRRNIEKCRIAIPPPANGHRALVDVPAYTDDEYERLLADFRRRLEAVAAYAEKLGVILVLIAPPGNDSASDPNRSYLPPETPRAERQAIERAYLAAKALEATDPSAAIQGYREVLKRAPGFAAAHWRLARLLATRGDAAEAYEHAVVARDHDGYPQRILTAFQEAYRETARRHAGIFIDGQSYFHAVSPDGLLDDRLFHDAMHPSYRGQLALAQAVLRGLHARRAFGWPADAPEPVIDPAACAQHFGIDPGVWRYLCLWGMMSYEITGPASYDPTLRRLKYEAFARAADAIQAGTAPEAVGLANIGRLEPIPIVPYGGPATSARP</sequence>
<keyword evidence="1" id="KW-1133">Transmembrane helix</keyword>
<name>A0ABT6FDW5_9BACT</name>
<feature type="transmembrane region" description="Helical" evidence="1">
    <location>
        <begin position="23"/>
        <end position="45"/>
    </location>
</feature>
<feature type="transmembrane region" description="Helical" evidence="1">
    <location>
        <begin position="96"/>
        <end position="121"/>
    </location>
</feature>
<dbReference type="SUPFAM" id="SSF52266">
    <property type="entry name" value="SGNH hydrolase"/>
    <property type="match status" value="1"/>
</dbReference>
<protein>
    <recommendedName>
        <fullName evidence="4">SGNH hydrolase-type esterase domain-containing protein</fullName>
    </recommendedName>
</protein>
<dbReference type="SUPFAM" id="SSF48452">
    <property type="entry name" value="TPR-like"/>
    <property type="match status" value="1"/>
</dbReference>
<reference evidence="2 3" key="1">
    <citation type="submission" date="2023-03" db="EMBL/GenBank/DDBJ databases">
        <title>Paludisphaera mucosa sp. nov. a novel planctomycete from northern fen.</title>
        <authorList>
            <person name="Ivanova A."/>
        </authorList>
    </citation>
    <scope>NUCLEOTIDE SEQUENCE [LARGE SCALE GENOMIC DNA]</scope>
    <source>
        <strain evidence="2 3">Pla2</strain>
    </source>
</reference>
<evidence type="ECO:0000256" key="1">
    <source>
        <dbReference type="SAM" id="Phobius"/>
    </source>
</evidence>
<proteinExistence type="predicted"/>
<evidence type="ECO:0000313" key="3">
    <source>
        <dbReference type="Proteomes" id="UP001216907"/>
    </source>
</evidence>
<dbReference type="RefSeq" id="WP_277862097.1">
    <property type="nucleotide sequence ID" value="NZ_JARRAG010000002.1"/>
</dbReference>
<evidence type="ECO:0000313" key="2">
    <source>
        <dbReference type="EMBL" id="MDG3005767.1"/>
    </source>
</evidence>
<feature type="transmembrane region" description="Helical" evidence="1">
    <location>
        <begin position="51"/>
        <end position="84"/>
    </location>
</feature>
<accession>A0ABT6FDW5</accession>
<organism evidence="2 3">
    <name type="scientific">Paludisphaera mucosa</name>
    <dbReference type="NCBI Taxonomy" id="3030827"/>
    <lineage>
        <taxon>Bacteria</taxon>
        <taxon>Pseudomonadati</taxon>
        <taxon>Planctomycetota</taxon>
        <taxon>Planctomycetia</taxon>
        <taxon>Isosphaerales</taxon>
        <taxon>Isosphaeraceae</taxon>
        <taxon>Paludisphaera</taxon>
    </lineage>
</organism>
<keyword evidence="1" id="KW-0812">Transmembrane</keyword>
<gene>
    <name evidence="2" type="ORF">PZE19_18420</name>
</gene>
<keyword evidence="1" id="KW-0472">Membrane</keyword>
<evidence type="ECO:0008006" key="4">
    <source>
        <dbReference type="Google" id="ProtNLM"/>
    </source>
</evidence>